<evidence type="ECO:0000313" key="5">
    <source>
        <dbReference type="EMBL" id="RDB55104.1"/>
    </source>
</evidence>
<evidence type="ECO:0000256" key="2">
    <source>
        <dbReference type="ARBA" id="ARBA00025649"/>
    </source>
</evidence>
<evidence type="ECO:0000313" key="6">
    <source>
        <dbReference type="Proteomes" id="UP000253792"/>
    </source>
</evidence>
<comment type="subunit">
    <text evidence="1">Heterodimer of an alpha and a beta subunit.</text>
</comment>
<dbReference type="RefSeq" id="WP_042436297.1">
    <property type="nucleotide sequence ID" value="NZ_CABKQR010000004.1"/>
</dbReference>
<evidence type="ECO:0000256" key="3">
    <source>
        <dbReference type="ARBA" id="ARBA00042002"/>
    </source>
</evidence>
<comment type="function">
    <text evidence="2">The electron transfer flavoprotein serves as a specific electron acceptor for other dehydrogenases. It transfers the electrons to the main respiratory chain via ETF-ubiquinone oxidoreductase (ETF dehydrogenase).</text>
</comment>
<gene>
    <name evidence="5" type="ORF">C1880_07740</name>
</gene>
<dbReference type="PANTHER" id="PTHR21294:SF17">
    <property type="entry name" value="PROTEIN FIXA"/>
    <property type="match status" value="1"/>
</dbReference>
<name>A0A369L7B0_9ACTN</name>
<dbReference type="SUPFAM" id="SSF52402">
    <property type="entry name" value="Adenine nucleotide alpha hydrolases-like"/>
    <property type="match status" value="1"/>
</dbReference>
<dbReference type="Gene3D" id="3.40.50.620">
    <property type="entry name" value="HUPs"/>
    <property type="match status" value="1"/>
</dbReference>
<feature type="domain" description="Electron transfer flavoprotein alpha/beta-subunit N-terminal" evidence="4">
    <location>
        <begin position="21"/>
        <end position="214"/>
    </location>
</feature>
<proteinExistence type="predicted"/>
<dbReference type="SMART" id="SM00893">
    <property type="entry name" value="ETF"/>
    <property type="match status" value="1"/>
</dbReference>
<dbReference type="Proteomes" id="UP000253792">
    <property type="component" value="Unassembled WGS sequence"/>
</dbReference>
<dbReference type="AlphaFoldDB" id="A0A369L7B0"/>
<dbReference type="GO" id="GO:0009055">
    <property type="term" value="F:electron transfer activity"/>
    <property type="evidence" value="ECO:0007669"/>
    <property type="project" value="InterPro"/>
</dbReference>
<dbReference type="PANTHER" id="PTHR21294">
    <property type="entry name" value="ELECTRON TRANSFER FLAVOPROTEIN BETA-SUBUNIT"/>
    <property type="match status" value="1"/>
</dbReference>
<dbReference type="InterPro" id="IPR012255">
    <property type="entry name" value="ETF_b"/>
</dbReference>
<dbReference type="STRING" id="1034345.GCA_000236865_01642"/>
<evidence type="ECO:0000259" key="4">
    <source>
        <dbReference type="SMART" id="SM00893"/>
    </source>
</evidence>
<dbReference type="InterPro" id="IPR014729">
    <property type="entry name" value="Rossmann-like_a/b/a_fold"/>
</dbReference>
<comment type="caution">
    <text evidence="5">The sequence shown here is derived from an EMBL/GenBank/DDBJ whole genome shotgun (WGS) entry which is preliminary data.</text>
</comment>
<dbReference type="EMBL" id="PPTP01000006">
    <property type="protein sequence ID" value="RDB55104.1"/>
    <property type="molecule type" value="Genomic_DNA"/>
</dbReference>
<dbReference type="Pfam" id="PF01012">
    <property type="entry name" value="ETF"/>
    <property type="match status" value="1"/>
</dbReference>
<evidence type="ECO:0000256" key="1">
    <source>
        <dbReference type="ARBA" id="ARBA00011355"/>
    </source>
</evidence>
<dbReference type="PIRSF" id="PIRSF000090">
    <property type="entry name" value="Beta-ETF"/>
    <property type="match status" value="1"/>
</dbReference>
<organism evidence="5 6">
    <name type="scientific">Senegalimassilia anaerobia</name>
    <dbReference type="NCBI Taxonomy" id="1473216"/>
    <lineage>
        <taxon>Bacteria</taxon>
        <taxon>Bacillati</taxon>
        <taxon>Actinomycetota</taxon>
        <taxon>Coriobacteriia</taxon>
        <taxon>Coriobacteriales</taxon>
        <taxon>Coriobacteriaceae</taxon>
        <taxon>Senegalimassilia</taxon>
    </lineage>
</organism>
<sequence>MKIAAAFKVVPDDQDIKVAGDRTLDYSKAKNTISVYDLNALEVAAQLAAEVEGSAAVAITAGPASIDEAKLKKSALARGVDELFMTADDACAGMDAKATAAELAKLVAQIGDVDLVVCGDGSADNYAQQVDVQLACKLGWPVVNAATKVTCKGDVLEVERTLEDAVEVVEVALPAVVSVTPDAAEPRIPGMKDILAAGKKPMNVAGASDVAAAAIEVVDCKAPEQADRKLEIFDASEDGAIDSFVAAIKAAL</sequence>
<reference evidence="5 6" key="1">
    <citation type="journal article" date="2018" name="Elife">
        <title>Discovery and characterization of a prevalent human gut bacterial enzyme sufficient for the inactivation of a family of plant toxins.</title>
        <authorList>
            <person name="Koppel N."/>
            <person name="Bisanz J.E."/>
            <person name="Pandelia M.E."/>
            <person name="Turnbaugh P.J."/>
            <person name="Balskus E.P."/>
        </authorList>
    </citation>
    <scope>NUCLEOTIDE SEQUENCE [LARGE SCALE GENOMIC DNA]</scope>
    <source>
        <strain evidence="6">anaerobia AP69FAA</strain>
    </source>
</reference>
<accession>A0A369L7B0</accession>
<dbReference type="InterPro" id="IPR014730">
    <property type="entry name" value="ETF_a/b_N"/>
</dbReference>
<keyword evidence="6" id="KW-1185">Reference proteome</keyword>
<protein>
    <recommendedName>
        <fullName evidence="3">Electron transfer flavoprotein small subunit</fullName>
    </recommendedName>
</protein>
<dbReference type="GeneID" id="82936386"/>
<dbReference type="OrthoDB" id="9804960at2"/>